<dbReference type="SUPFAM" id="SSF48498">
    <property type="entry name" value="Tetracyclin repressor-like, C-terminal domain"/>
    <property type="match status" value="1"/>
</dbReference>
<keyword evidence="2 4" id="KW-0238">DNA-binding</keyword>
<evidence type="ECO:0000259" key="5">
    <source>
        <dbReference type="PROSITE" id="PS50977"/>
    </source>
</evidence>
<dbReference type="RefSeq" id="WP_380720738.1">
    <property type="nucleotide sequence ID" value="NZ_JBHSGI010000031.1"/>
</dbReference>
<evidence type="ECO:0000256" key="4">
    <source>
        <dbReference type="PROSITE-ProRule" id="PRU00335"/>
    </source>
</evidence>
<dbReference type="InterPro" id="IPR001647">
    <property type="entry name" value="HTH_TetR"/>
</dbReference>
<dbReference type="InterPro" id="IPR041479">
    <property type="entry name" value="TetR_CgmR_C"/>
</dbReference>
<reference evidence="7" key="1">
    <citation type="journal article" date="2019" name="Int. J. Syst. Evol. Microbiol.">
        <title>The Global Catalogue of Microorganisms (GCM) 10K type strain sequencing project: providing services to taxonomists for standard genome sequencing and annotation.</title>
        <authorList>
            <consortium name="The Broad Institute Genomics Platform"/>
            <consortium name="The Broad Institute Genome Sequencing Center for Infectious Disease"/>
            <person name="Wu L."/>
            <person name="Ma J."/>
        </authorList>
    </citation>
    <scope>NUCLEOTIDE SEQUENCE [LARGE SCALE GENOMIC DNA]</scope>
    <source>
        <strain evidence="7">CGMCC 4.7283</strain>
    </source>
</reference>
<dbReference type="PRINTS" id="PR00455">
    <property type="entry name" value="HTHTETR"/>
</dbReference>
<evidence type="ECO:0000256" key="2">
    <source>
        <dbReference type="ARBA" id="ARBA00023125"/>
    </source>
</evidence>
<dbReference type="PANTHER" id="PTHR30055">
    <property type="entry name" value="HTH-TYPE TRANSCRIPTIONAL REGULATOR RUTR"/>
    <property type="match status" value="1"/>
</dbReference>
<dbReference type="Pfam" id="PF00440">
    <property type="entry name" value="TetR_N"/>
    <property type="match status" value="1"/>
</dbReference>
<dbReference type="InterPro" id="IPR009057">
    <property type="entry name" value="Homeodomain-like_sf"/>
</dbReference>
<sequence length="197" mass="22259">MTLEKTTAKRGRPSAKQRVLDIALELFAEKGASGLTYDELSKATGLSKGGLIYHFPSKERLIDDVRRQLSARYREAWQEVYDQLPESSNRALKSYALASLENRSNSDHISARMMVSGLWDVTSGRQYYRERFDSIEQGVGFERAALVHLATEGLWFMELIGFSPFSPEERARIVGMIKRIIDGGDLEWPPDEPAGKT</sequence>
<dbReference type="Gene3D" id="1.10.357.10">
    <property type="entry name" value="Tetracycline Repressor, domain 2"/>
    <property type="match status" value="1"/>
</dbReference>
<keyword evidence="7" id="KW-1185">Reference proteome</keyword>
<dbReference type="InterPro" id="IPR050109">
    <property type="entry name" value="HTH-type_TetR-like_transc_reg"/>
</dbReference>
<feature type="DNA-binding region" description="H-T-H motif" evidence="4">
    <location>
        <begin position="36"/>
        <end position="55"/>
    </location>
</feature>
<dbReference type="Proteomes" id="UP001595973">
    <property type="component" value="Unassembled WGS sequence"/>
</dbReference>
<organism evidence="6 7">
    <name type="scientific">Seohaeicola nanhaiensis</name>
    <dbReference type="NCBI Taxonomy" id="1387282"/>
    <lineage>
        <taxon>Bacteria</taxon>
        <taxon>Pseudomonadati</taxon>
        <taxon>Pseudomonadota</taxon>
        <taxon>Alphaproteobacteria</taxon>
        <taxon>Rhodobacterales</taxon>
        <taxon>Roseobacteraceae</taxon>
        <taxon>Seohaeicola</taxon>
    </lineage>
</organism>
<feature type="domain" description="HTH tetR-type" evidence="5">
    <location>
        <begin position="13"/>
        <end position="73"/>
    </location>
</feature>
<evidence type="ECO:0000256" key="1">
    <source>
        <dbReference type="ARBA" id="ARBA00023015"/>
    </source>
</evidence>
<evidence type="ECO:0000313" key="6">
    <source>
        <dbReference type="EMBL" id="MFC4670987.1"/>
    </source>
</evidence>
<dbReference type="PANTHER" id="PTHR30055:SF234">
    <property type="entry name" value="HTH-TYPE TRANSCRIPTIONAL REGULATOR BETI"/>
    <property type="match status" value="1"/>
</dbReference>
<dbReference type="InterPro" id="IPR036271">
    <property type="entry name" value="Tet_transcr_reg_TetR-rel_C_sf"/>
</dbReference>
<accession>A0ABV9KLP4</accession>
<gene>
    <name evidence="6" type="ORF">ACFO5X_20730</name>
</gene>
<dbReference type="PROSITE" id="PS50977">
    <property type="entry name" value="HTH_TETR_2"/>
    <property type="match status" value="1"/>
</dbReference>
<evidence type="ECO:0000256" key="3">
    <source>
        <dbReference type="ARBA" id="ARBA00023163"/>
    </source>
</evidence>
<keyword evidence="1" id="KW-0805">Transcription regulation</keyword>
<protein>
    <submittedName>
        <fullName evidence="6">TetR/AcrR family transcriptional regulator</fullName>
    </submittedName>
</protein>
<dbReference type="Pfam" id="PF17937">
    <property type="entry name" value="TetR_C_28"/>
    <property type="match status" value="1"/>
</dbReference>
<keyword evidence="3" id="KW-0804">Transcription</keyword>
<dbReference type="SUPFAM" id="SSF46689">
    <property type="entry name" value="Homeodomain-like"/>
    <property type="match status" value="1"/>
</dbReference>
<name>A0ABV9KLP4_9RHOB</name>
<proteinExistence type="predicted"/>
<dbReference type="EMBL" id="JBHSGI010000031">
    <property type="protein sequence ID" value="MFC4670987.1"/>
    <property type="molecule type" value="Genomic_DNA"/>
</dbReference>
<evidence type="ECO:0000313" key="7">
    <source>
        <dbReference type="Proteomes" id="UP001595973"/>
    </source>
</evidence>
<comment type="caution">
    <text evidence="6">The sequence shown here is derived from an EMBL/GenBank/DDBJ whole genome shotgun (WGS) entry which is preliminary data.</text>
</comment>